<dbReference type="EMBL" id="HBGU01035101">
    <property type="protein sequence ID" value="CAD9459783.1"/>
    <property type="molecule type" value="Transcribed_RNA"/>
</dbReference>
<dbReference type="PROSITE" id="PS50222">
    <property type="entry name" value="EF_HAND_2"/>
    <property type="match status" value="2"/>
</dbReference>
<organism evidence="4">
    <name type="scientific">Haptolina brevifila</name>
    <dbReference type="NCBI Taxonomy" id="156173"/>
    <lineage>
        <taxon>Eukaryota</taxon>
        <taxon>Haptista</taxon>
        <taxon>Haptophyta</taxon>
        <taxon>Prymnesiophyceae</taxon>
        <taxon>Prymnesiales</taxon>
        <taxon>Prymnesiaceae</taxon>
        <taxon>Haptolina</taxon>
    </lineage>
</organism>
<dbReference type="InterPro" id="IPR018247">
    <property type="entry name" value="EF_Hand_1_Ca_BS"/>
</dbReference>
<dbReference type="PROSITE" id="PS00018">
    <property type="entry name" value="EF_HAND_1"/>
    <property type="match status" value="2"/>
</dbReference>
<protein>
    <recommendedName>
        <fullName evidence="3">EF-hand domain-containing protein</fullName>
    </recommendedName>
</protein>
<reference evidence="4" key="1">
    <citation type="submission" date="2021-01" db="EMBL/GenBank/DDBJ databases">
        <authorList>
            <person name="Corre E."/>
            <person name="Pelletier E."/>
            <person name="Niang G."/>
            <person name="Scheremetjew M."/>
            <person name="Finn R."/>
            <person name="Kale V."/>
            <person name="Holt S."/>
            <person name="Cochrane G."/>
            <person name="Meng A."/>
            <person name="Brown T."/>
            <person name="Cohen L."/>
        </authorList>
    </citation>
    <scope>NUCLEOTIDE SEQUENCE</scope>
    <source>
        <strain evidence="4">UTEX LB 985</strain>
    </source>
</reference>
<evidence type="ECO:0000259" key="3">
    <source>
        <dbReference type="PROSITE" id="PS50222"/>
    </source>
</evidence>
<keyword evidence="1" id="KW-0106">Calcium</keyword>
<name>A0A7S2DNM9_9EUKA</name>
<feature type="region of interest" description="Disordered" evidence="2">
    <location>
        <begin position="187"/>
        <end position="208"/>
    </location>
</feature>
<dbReference type="SUPFAM" id="SSF47473">
    <property type="entry name" value="EF-hand"/>
    <property type="match status" value="1"/>
</dbReference>
<feature type="domain" description="EF-hand" evidence="3">
    <location>
        <begin position="9"/>
        <end position="44"/>
    </location>
</feature>
<evidence type="ECO:0000256" key="1">
    <source>
        <dbReference type="ARBA" id="ARBA00022837"/>
    </source>
</evidence>
<dbReference type="AlphaFoldDB" id="A0A7S2DNM9"/>
<dbReference type="GO" id="GO:0005509">
    <property type="term" value="F:calcium ion binding"/>
    <property type="evidence" value="ECO:0007669"/>
    <property type="project" value="InterPro"/>
</dbReference>
<dbReference type="InterPro" id="IPR011992">
    <property type="entry name" value="EF-hand-dom_pair"/>
</dbReference>
<evidence type="ECO:0000256" key="2">
    <source>
        <dbReference type="SAM" id="MobiDB-lite"/>
    </source>
</evidence>
<dbReference type="SMART" id="SM00054">
    <property type="entry name" value="EFh"/>
    <property type="match status" value="2"/>
</dbReference>
<sequence length="233" mass="25926">MARPTLSKERLDRMRKSFHVFDEDGDGRITVDEFAAILARNGSSTALRPAEVREIIADFDTDNSGTLNLDDFLVAMSELEAEYLTVLNKVERVKFRELMASPPQRAYWKRPSPIDMAPTWSASLCLCMKDGMSSVMQCIPVTTELNISAAEHGGVRCQTCRTKWAFSRRGGQCRPCALKAEKAARLAATKSEPIPPPRSVSPVRSFSPAKPQLLMQSRDFDGGPVQRTLNFDV</sequence>
<accession>A0A7S2DNM9</accession>
<dbReference type="InterPro" id="IPR002048">
    <property type="entry name" value="EF_hand_dom"/>
</dbReference>
<feature type="domain" description="EF-hand" evidence="3">
    <location>
        <begin position="47"/>
        <end position="82"/>
    </location>
</feature>
<proteinExistence type="predicted"/>
<evidence type="ECO:0000313" key="4">
    <source>
        <dbReference type="EMBL" id="CAD9459783.1"/>
    </source>
</evidence>
<dbReference type="CDD" id="cd00051">
    <property type="entry name" value="EFh"/>
    <property type="match status" value="1"/>
</dbReference>
<gene>
    <name evidence="4" type="ORF">CBRE1094_LOCUS19205</name>
</gene>
<dbReference type="Pfam" id="PF13499">
    <property type="entry name" value="EF-hand_7"/>
    <property type="match status" value="1"/>
</dbReference>
<dbReference type="Gene3D" id="1.10.238.10">
    <property type="entry name" value="EF-hand"/>
    <property type="match status" value="1"/>
</dbReference>